<dbReference type="Gene3D" id="3.20.20.80">
    <property type="entry name" value="Glycosidases"/>
    <property type="match status" value="1"/>
</dbReference>
<dbReference type="AlphaFoldDB" id="A0A3A1N8X1"/>
<reference evidence="9 10" key="1">
    <citation type="submission" date="2018-08" db="EMBL/GenBank/DDBJ databases">
        <title>Proposal of Muricauda 72 sp.nov. and Muricauda NH166 sp.nov., isolated from seawater.</title>
        <authorList>
            <person name="Cheng H."/>
            <person name="Wu Y.-H."/>
            <person name="Guo L.-L."/>
            <person name="Xu X.-W."/>
        </authorList>
    </citation>
    <scope>NUCLEOTIDE SEQUENCE [LARGE SCALE GENOMIC DNA]</scope>
    <source>
        <strain evidence="9 10">KCTC 22173</strain>
    </source>
</reference>
<gene>
    <name evidence="9" type="ORF">D2V08_08580</name>
</gene>
<dbReference type="PRINTS" id="PR00132">
    <property type="entry name" value="GLHYDRLASE2"/>
</dbReference>
<dbReference type="Pfam" id="PF02837">
    <property type="entry name" value="Glyco_hydro_2_N"/>
    <property type="match status" value="1"/>
</dbReference>
<dbReference type="InterPro" id="IPR006101">
    <property type="entry name" value="Glyco_hydro_2"/>
</dbReference>
<dbReference type="SUPFAM" id="SSF51445">
    <property type="entry name" value="(Trans)glycosidases"/>
    <property type="match status" value="1"/>
</dbReference>
<evidence type="ECO:0000313" key="9">
    <source>
        <dbReference type="EMBL" id="RIV35394.1"/>
    </source>
</evidence>
<proteinExistence type="inferred from homology"/>
<dbReference type="InterPro" id="IPR006104">
    <property type="entry name" value="Glyco_hydro_2_N"/>
</dbReference>
<feature type="domain" description="Glycoside hydrolase family 2 immunoglobulin-like beta-sandwich" evidence="6">
    <location>
        <begin position="215"/>
        <end position="307"/>
    </location>
</feature>
<protein>
    <recommendedName>
        <fullName evidence="3">Beta-glucuronidase</fullName>
        <ecNumber evidence="2">3.2.1.31</ecNumber>
    </recommendedName>
</protein>
<dbReference type="EMBL" id="QXFH01000070">
    <property type="protein sequence ID" value="RIV35394.1"/>
    <property type="molecule type" value="Genomic_DNA"/>
</dbReference>
<evidence type="ECO:0000256" key="4">
    <source>
        <dbReference type="ARBA" id="ARBA00022801"/>
    </source>
</evidence>
<evidence type="ECO:0000259" key="8">
    <source>
        <dbReference type="Pfam" id="PF02837"/>
    </source>
</evidence>
<dbReference type="PANTHER" id="PTHR10066">
    <property type="entry name" value="BETA-GLUCURONIDASE"/>
    <property type="match status" value="1"/>
</dbReference>
<keyword evidence="5" id="KW-0326">Glycosidase</keyword>
<keyword evidence="10" id="KW-1185">Reference proteome</keyword>
<evidence type="ECO:0000259" key="6">
    <source>
        <dbReference type="Pfam" id="PF00703"/>
    </source>
</evidence>
<dbReference type="InterPro" id="IPR036156">
    <property type="entry name" value="Beta-gal/glucu_dom_sf"/>
</dbReference>
<dbReference type="Gene3D" id="2.60.40.10">
    <property type="entry name" value="Immunoglobulins"/>
    <property type="match status" value="1"/>
</dbReference>
<dbReference type="InterPro" id="IPR023232">
    <property type="entry name" value="Glyco_hydro_2_AS"/>
</dbReference>
<dbReference type="SUPFAM" id="SSF49785">
    <property type="entry name" value="Galactose-binding domain-like"/>
    <property type="match status" value="1"/>
</dbReference>
<dbReference type="SUPFAM" id="SSF49303">
    <property type="entry name" value="beta-Galactosidase/glucuronidase domain"/>
    <property type="match status" value="1"/>
</dbReference>
<dbReference type="InterPro" id="IPR017853">
    <property type="entry name" value="GH"/>
</dbReference>
<evidence type="ECO:0000259" key="7">
    <source>
        <dbReference type="Pfam" id="PF02836"/>
    </source>
</evidence>
<evidence type="ECO:0000256" key="1">
    <source>
        <dbReference type="ARBA" id="ARBA00007401"/>
    </source>
</evidence>
<feature type="domain" description="Glycosyl hydrolases family 2 sugar binding" evidence="8">
    <location>
        <begin position="71"/>
        <end position="213"/>
    </location>
</feature>
<evidence type="ECO:0000256" key="2">
    <source>
        <dbReference type="ARBA" id="ARBA00012761"/>
    </source>
</evidence>
<feature type="domain" description="Glycoside hydrolase family 2 catalytic" evidence="7">
    <location>
        <begin position="311"/>
        <end position="607"/>
    </location>
</feature>
<keyword evidence="4" id="KW-0378">Hydrolase</keyword>
<sequence length="610" mass="70812">MKNIFLGLLTVWACSTNLWSQDTNALLINTHNRKTTSLNGSWHYIVDPYENGYYNYRYEPFDQQEQPSTNAYFTNTKPKSPSDLIEYNFDEADTMQVPGDWNTQKEKLYYYEGTIWYKKSFDYPKTNLKNRIFLYVGAANYKTEAYLNGEKLGTHIGGFTPFNFEVTHLLKEKDNFIIFKVDNKRTKEGVPTLNTDWWNYGGITRDVKLIETPLTFIQDHFVHLDSKDNNIIKGEVNLKGGKNLAHEVTVEIPELRIKKKLTTDTSGRATFEIKSRKIEYWSPENPKLYDVSFTTNDEELQDQIGFRTITTQDDDILLNGKPILLKGISLHEESPITKGRANSRADAEKVLSWIKEMGGNYVRLSHYPHNEHIVRLADEMGILVWEENPVYWTIQWNNPKTYANAQNQLLEMIQRDKNRAAVIIWSMANETPVSDARNTFLTKLIKTARKTDPTRLISAALEQSSDPNNPNIKHIDDPMADVVDVLSFNQYLGWYGGTPESCRDAQWEITQNKPVIISEFGAGAKQGLHGDKNERWTEEYQEYLYIETLAMLQKIDQLSGISPWILVDFRSPRRPLPHIQDDYNRKGLISEDGKKKKAFWVLKEFYDTWK</sequence>
<dbReference type="Proteomes" id="UP000266067">
    <property type="component" value="Unassembled WGS sequence"/>
</dbReference>
<comment type="caution">
    <text evidence="9">The sequence shown here is derived from an EMBL/GenBank/DDBJ whole genome shotgun (WGS) entry which is preliminary data.</text>
</comment>
<dbReference type="OrthoDB" id="9801077at2"/>
<dbReference type="Pfam" id="PF00703">
    <property type="entry name" value="Glyco_hydro_2"/>
    <property type="match status" value="1"/>
</dbReference>
<dbReference type="EC" id="3.2.1.31" evidence="2"/>
<dbReference type="Pfam" id="PF02836">
    <property type="entry name" value="Glyco_hydro_2_C"/>
    <property type="match status" value="1"/>
</dbReference>
<evidence type="ECO:0000256" key="5">
    <source>
        <dbReference type="ARBA" id="ARBA00023295"/>
    </source>
</evidence>
<dbReference type="RefSeq" id="WP_119607618.1">
    <property type="nucleotide sequence ID" value="NZ_QXFH01000070.1"/>
</dbReference>
<dbReference type="GO" id="GO:0005975">
    <property type="term" value="P:carbohydrate metabolic process"/>
    <property type="evidence" value="ECO:0007669"/>
    <property type="project" value="InterPro"/>
</dbReference>
<dbReference type="GO" id="GO:0030246">
    <property type="term" value="F:carbohydrate binding"/>
    <property type="evidence" value="ECO:0007669"/>
    <property type="project" value="TreeGrafter"/>
</dbReference>
<name>A0A3A1N8X1_9FLAO</name>
<evidence type="ECO:0000313" key="10">
    <source>
        <dbReference type="Proteomes" id="UP000266067"/>
    </source>
</evidence>
<dbReference type="InterPro" id="IPR008979">
    <property type="entry name" value="Galactose-bd-like_sf"/>
</dbReference>
<organism evidence="9 10">
    <name type="scientific">Flagellimonas lutimaris</name>
    <dbReference type="NCBI Taxonomy" id="475082"/>
    <lineage>
        <taxon>Bacteria</taxon>
        <taxon>Pseudomonadati</taxon>
        <taxon>Bacteroidota</taxon>
        <taxon>Flavobacteriia</taxon>
        <taxon>Flavobacteriales</taxon>
        <taxon>Flavobacteriaceae</taxon>
        <taxon>Flagellimonas</taxon>
    </lineage>
</organism>
<evidence type="ECO:0000256" key="3">
    <source>
        <dbReference type="ARBA" id="ARBA00016205"/>
    </source>
</evidence>
<comment type="similarity">
    <text evidence="1">Belongs to the glycosyl hydrolase 2 family.</text>
</comment>
<dbReference type="GO" id="GO:0004566">
    <property type="term" value="F:beta-glucuronidase activity"/>
    <property type="evidence" value="ECO:0007669"/>
    <property type="project" value="UniProtKB-EC"/>
</dbReference>
<accession>A0A3A1N8X1</accession>
<dbReference type="Gene3D" id="2.60.120.260">
    <property type="entry name" value="Galactose-binding domain-like"/>
    <property type="match status" value="1"/>
</dbReference>
<dbReference type="PANTHER" id="PTHR10066:SF67">
    <property type="entry name" value="BETA-GLUCURONIDASE"/>
    <property type="match status" value="1"/>
</dbReference>
<dbReference type="InterPro" id="IPR006103">
    <property type="entry name" value="Glyco_hydro_2_cat"/>
</dbReference>
<dbReference type="InterPro" id="IPR013783">
    <property type="entry name" value="Ig-like_fold"/>
</dbReference>
<dbReference type="GO" id="GO:0019391">
    <property type="term" value="P:glucuronoside catabolic process"/>
    <property type="evidence" value="ECO:0007669"/>
    <property type="project" value="TreeGrafter"/>
</dbReference>
<dbReference type="InterPro" id="IPR006102">
    <property type="entry name" value="Ig-like_GH2"/>
</dbReference>
<dbReference type="PROSITE" id="PS00608">
    <property type="entry name" value="GLYCOSYL_HYDROL_F2_2"/>
    <property type="match status" value="1"/>
</dbReference>